<comment type="caution">
    <text evidence="2">The sequence shown here is derived from an EMBL/GenBank/DDBJ whole genome shotgun (WGS) entry which is preliminary data.</text>
</comment>
<name>A0A1C7NP51_9FUNG</name>
<dbReference type="PANTHER" id="PTHR35883:SF1">
    <property type="entry name" value="CALMODULIN-BINDING PROTEIN CAM-BP15-RELATED"/>
    <property type="match status" value="1"/>
</dbReference>
<dbReference type="OrthoDB" id="2232403at2759"/>
<keyword evidence="3" id="KW-1185">Reference proteome</keyword>
<feature type="domain" description="BP74 N-terminal" evidence="1">
    <location>
        <begin position="9"/>
        <end position="125"/>
    </location>
</feature>
<dbReference type="InterPro" id="IPR053344">
    <property type="entry name" value="cAMP-inducible_BP74-like"/>
</dbReference>
<protein>
    <recommendedName>
        <fullName evidence="1">BP74 N-terminal domain-containing protein</fullName>
    </recommendedName>
</protein>
<sequence>MFWTIHAEEVAFRFKNNAVTFVVKLSDPKTIEHARDLVYERTTNYPHIQGNIVKKADPMNIPWTFTLDPDSVSFFNGKDSRNGNSTACDIGIRWAEYYLDDVCNYILPDCFWCPTNSTLIEEIKTDLNMPTPPPKKSGNTAR</sequence>
<dbReference type="Pfam" id="PF23621">
    <property type="entry name" value="BP74_N"/>
    <property type="match status" value="1"/>
</dbReference>
<proteinExistence type="predicted"/>
<evidence type="ECO:0000313" key="2">
    <source>
        <dbReference type="EMBL" id="OBZ90788.1"/>
    </source>
</evidence>
<dbReference type="AlphaFoldDB" id="A0A1C7NP51"/>
<gene>
    <name evidence="2" type="ORF">A0J61_01161</name>
</gene>
<dbReference type="PANTHER" id="PTHR35883">
    <property type="entry name" value="CYCLIC AMP-INDUCIBLE PROTEIN BP74-RELATED"/>
    <property type="match status" value="1"/>
</dbReference>
<dbReference type="Proteomes" id="UP000093000">
    <property type="component" value="Unassembled WGS sequence"/>
</dbReference>
<reference evidence="2 3" key="1">
    <citation type="submission" date="2016-03" db="EMBL/GenBank/DDBJ databases">
        <title>Choanephora cucurbitarum.</title>
        <authorList>
            <person name="Min B."/>
            <person name="Park H."/>
            <person name="Park J.-H."/>
            <person name="Shin H.-D."/>
            <person name="Choi I.-G."/>
        </authorList>
    </citation>
    <scope>NUCLEOTIDE SEQUENCE [LARGE SCALE GENOMIC DNA]</scope>
    <source>
        <strain evidence="2 3">KUS-F28377</strain>
    </source>
</reference>
<evidence type="ECO:0000313" key="3">
    <source>
        <dbReference type="Proteomes" id="UP000093000"/>
    </source>
</evidence>
<accession>A0A1C7NP51</accession>
<evidence type="ECO:0000259" key="1">
    <source>
        <dbReference type="Pfam" id="PF23621"/>
    </source>
</evidence>
<dbReference type="InterPro" id="IPR056422">
    <property type="entry name" value="BP74_N"/>
</dbReference>
<dbReference type="InParanoid" id="A0A1C7NP51"/>
<organism evidence="2 3">
    <name type="scientific">Choanephora cucurbitarum</name>
    <dbReference type="NCBI Taxonomy" id="101091"/>
    <lineage>
        <taxon>Eukaryota</taxon>
        <taxon>Fungi</taxon>
        <taxon>Fungi incertae sedis</taxon>
        <taxon>Mucoromycota</taxon>
        <taxon>Mucoromycotina</taxon>
        <taxon>Mucoromycetes</taxon>
        <taxon>Mucorales</taxon>
        <taxon>Mucorineae</taxon>
        <taxon>Choanephoraceae</taxon>
        <taxon>Choanephoroideae</taxon>
        <taxon>Choanephora</taxon>
    </lineage>
</organism>
<dbReference type="EMBL" id="LUGH01000034">
    <property type="protein sequence ID" value="OBZ90788.1"/>
    <property type="molecule type" value="Genomic_DNA"/>
</dbReference>